<evidence type="ECO:0000313" key="14">
    <source>
        <dbReference type="Proteomes" id="UP000422232"/>
    </source>
</evidence>
<keyword evidence="9" id="KW-0460">Magnesium</keyword>
<dbReference type="SUPFAM" id="SSF53067">
    <property type="entry name" value="Actin-like ATPase domain"/>
    <property type="match status" value="1"/>
</dbReference>
<dbReference type="InterPro" id="IPR049874">
    <property type="entry name" value="ROK_cs"/>
</dbReference>
<evidence type="ECO:0000256" key="10">
    <source>
        <dbReference type="ARBA" id="ARBA00023277"/>
    </source>
</evidence>
<name>A0A9Q6PUU2_PISSA</name>
<evidence type="ECO:0000256" key="7">
    <source>
        <dbReference type="ARBA" id="ARBA00022833"/>
    </source>
</evidence>
<proteinExistence type="inferred from homology"/>
<keyword evidence="14" id="KW-1185">Reference proteome</keyword>
<evidence type="ECO:0000256" key="9">
    <source>
        <dbReference type="ARBA" id="ARBA00022842"/>
    </source>
</evidence>
<accession>A0A9Q6PUU2</accession>
<dbReference type="Proteomes" id="UP000422232">
    <property type="component" value="Chromosome"/>
</dbReference>
<dbReference type="PROSITE" id="PS01125">
    <property type="entry name" value="ROK"/>
    <property type="match status" value="1"/>
</dbReference>
<evidence type="ECO:0000256" key="1">
    <source>
        <dbReference type="ARBA" id="ARBA00001946"/>
    </source>
</evidence>
<evidence type="ECO:0000256" key="8">
    <source>
        <dbReference type="ARBA" id="ARBA00022840"/>
    </source>
</evidence>
<dbReference type="AlphaFoldDB" id="A0A9Q6PUU2"/>
<comment type="catalytic activity">
    <reaction evidence="12">
        <text>D-fructose + ATP = D-fructose 6-phosphate + ADP + H(+)</text>
        <dbReference type="Rhea" id="RHEA:16125"/>
        <dbReference type="ChEBI" id="CHEBI:15378"/>
        <dbReference type="ChEBI" id="CHEBI:30616"/>
        <dbReference type="ChEBI" id="CHEBI:37721"/>
        <dbReference type="ChEBI" id="CHEBI:61527"/>
        <dbReference type="ChEBI" id="CHEBI:456216"/>
        <dbReference type="EC" id="2.7.1.4"/>
    </reaction>
</comment>
<dbReference type="CDD" id="cd24067">
    <property type="entry name" value="ASKHA_NBD_ROK_BsFRK-like"/>
    <property type="match status" value="1"/>
</dbReference>
<evidence type="ECO:0000256" key="4">
    <source>
        <dbReference type="ARBA" id="ARBA00022723"/>
    </source>
</evidence>
<keyword evidence="4" id="KW-0479">Metal-binding</keyword>
<keyword evidence="6" id="KW-0418">Kinase</keyword>
<dbReference type="GO" id="GO:0046872">
    <property type="term" value="F:metal ion binding"/>
    <property type="evidence" value="ECO:0007669"/>
    <property type="project" value="UniProtKB-KW"/>
</dbReference>
<evidence type="ECO:0000256" key="2">
    <source>
        <dbReference type="ARBA" id="ARBA00006479"/>
    </source>
</evidence>
<dbReference type="FunFam" id="3.30.420.40:FF:000136">
    <property type="entry name" value="Putative fructokinase"/>
    <property type="match status" value="1"/>
</dbReference>
<keyword evidence="8" id="KW-0067">ATP-binding</keyword>
<organism evidence="13 14">
    <name type="scientific">Piscirickettsia salmonis</name>
    <dbReference type="NCBI Taxonomy" id="1238"/>
    <lineage>
        <taxon>Bacteria</taxon>
        <taxon>Pseudomonadati</taxon>
        <taxon>Pseudomonadota</taxon>
        <taxon>Gammaproteobacteria</taxon>
        <taxon>Thiotrichales</taxon>
        <taxon>Piscirickettsiaceae</taxon>
        <taxon>Piscirickettsia</taxon>
    </lineage>
</organism>
<dbReference type="Gene3D" id="3.30.420.40">
    <property type="match status" value="2"/>
</dbReference>
<dbReference type="RefSeq" id="WP_016210471.1">
    <property type="nucleotide sequence ID" value="NZ_CP012413.1"/>
</dbReference>
<dbReference type="GeneID" id="66740379"/>
<comment type="cofactor">
    <cofactor evidence="1">
        <name>Mg(2+)</name>
        <dbReference type="ChEBI" id="CHEBI:18420"/>
    </cofactor>
</comment>
<dbReference type="PANTHER" id="PTHR42742:SF3">
    <property type="entry name" value="FRUCTOKINASE"/>
    <property type="match status" value="1"/>
</dbReference>
<dbReference type="EMBL" id="CP038908">
    <property type="protein sequence ID" value="QGO06561.1"/>
    <property type="molecule type" value="Genomic_DNA"/>
</dbReference>
<protein>
    <recommendedName>
        <fullName evidence="11">fructokinase</fullName>
        <ecNumber evidence="11">2.7.1.4</ecNumber>
    </recommendedName>
</protein>
<dbReference type="InterPro" id="IPR000600">
    <property type="entry name" value="ROK"/>
</dbReference>
<evidence type="ECO:0000256" key="6">
    <source>
        <dbReference type="ARBA" id="ARBA00022777"/>
    </source>
</evidence>
<keyword evidence="7" id="KW-0862">Zinc</keyword>
<sequence length="295" mass="32039">MQLYGGIEAGGTKIICAIGNKNFDIIEKISIPTATPTESIPKIIEFFKTFDIAALGVGSFGPIDPNPNSATYGYITNTPKLAWCNFNLIGTLKKAFTLPIKFDTDVNGAALAEHHLGHGQGLNNLLYVTVGTGIGVGALVHGQLVHGLTHPEMGHICIPTHPDDINFKSHCPYHDHCWEGYTAGPAIKARWQMSTHSIPKDHPAWELTAHYISVGLSSLIVTYSPERIILGGGVMQQEGLFQKIHNKIPALLNGYVQHPAILENIQDYIVYPKLEQLAGTYGALLLAEQALTESK</sequence>
<gene>
    <name evidence="13" type="primary">gmuE</name>
    <name evidence="13" type="ORF">Psal009_02476</name>
</gene>
<keyword evidence="3 13" id="KW-0808">Transferase</keyword>
<evidence type="ECO:0000256" key="12">
    <source>
        <dbReference type="ARBA" id="ARBA00048451"/>
    </source>
</evidence>
<dbReference type="InterPro" id="IPR043129">
    <property type="entry name" value="ATPase_NBD"/>
</dbReference>
<comment type="similarity">
    <text evidence="2">Belongs to the ROK (NagC/XylR) family.</text>
</comment>
<evidence type="ECO:0000256" key="3">
    <source>
        <dbReference type="ARBA" id="ARBA00022679"/>
    </source>
</evidence>
<dbReference type="FunFam" id="3.30.420.40:FF:000153">
    <property type="entry name" value="Putative fructokinase"/>
    <property type="match status" value="1"/>
</dbReference>
<evidence type="ECO:0000256" key="5">
    <source>
        <dbReference type="ARBA" id="ARBA00022741"/>
    </source>
</evidence>
<dbReference type="InterPro" id="IPR051804">
    <property type="entry name" value="Carb_Metab_Reg_Kinase/Isom"/>
</dbReference>
<dbReference type="Pfam" id="PF00480">
    <property type="entry name" value="ROK"/>
    <property type="match status" value="1"/>
</dbReference>
<dbReference type="PANTHER" id="PTHR42742">
    <property type="entry name" value="TRANSCRIPTIONAL REPRESSOR MPRA"/>
    <property type="match status" value="1"/>
</dbReference>
<keyword evidence="10" id="KW-0119">Carbohydrate metabolism</keyword>
<dbReference type="GO" id="GO:0008865">
    <property type="term" value="F:fructokinase activity"/>
    <property type="evidence" value="ECO:0007669"/>
    <property type="project" value="UniProtKB-EC"/>
</dbReference>
<dbReference type="EC" id="2.7.1.4" evidence="11"/>
<keyword evidence="5" id="KW-0547">Nucleotide-binding</keyword>
<reference evidence="13 14" key="1">
    <citation type="submission" date="2019-04" db="EMBL/GenBank/DDBJ databases">
        <title>Complete genome sequencing of Piscirickettsia salmonis strain Psal-009.</title>
        <authorList>
            <person name="Schober I."/>
            <person name="Bunk B."/>
            <person name="Sproer C."/>
            <person name="Carril G.P."/>
            <person name="Riedel T."/>
            <person name="Flores-Herrera P.A."/>
            <person name="Nourdin-Galindo G."/>
            <person name="Marshall S.H."/>
            <person name="Overmann J."/>
        </authorList>
    </citation>
    <scope>NUCLEOTIDE SEQUENCE [LARGE SCALE GENOMIC DNA]</scope>
    <source>
        <strain evidence="13 14">Psal-009</strain>
    </source>
</reference>
<evidence type="ECO:0000256" key="11">
    <source>
        <dbReference type="ARBA" id="ARBA00038887"/>
    </source>
</evidence>
<dbReference type="GO" id="GO:0005524">
    <property type="term" value="F:ATP binding"/>
    <property type="evidence" value="ECO:0007669"/>
    <property type="project" value="UniProtKB-KW"/>
</dbReference>
<evidence type="ECO:0000313" key="13">
    <source>
        <dbReference type="EMBL" id="QGO06561.1"/>
    </source>
</evidence>